<keyword evidence="1" id="KW-0862">Zinc</keyword>
<comment type="caution">
    <text evidence="4">The sequence shown here is derived from an EMBL/GenBank/DDBJ whole genome shotgun (WGS) entry which is preliminary data.</text>
</comment>
<dbReference type="AlphaFoldDB" id="A0AAD8QZ64"/>
<organism evidence="4 5">
    <name type="scientific">Lolium multiflorum</name>
    <name type="common">Italian ryegrass</name>
    <name type="synonym">Lolium perenne subsp. multiflorum</name>
    <dbReference type="NCBI Taxonomy" id="4521"/>
    <lineage>
        <taxon>Eukaryota</taxon>
        <taxon>Viridiplantae</taxon>
        <taxon>Streptophyta</taxon>
        <taxon>Embryophyta</taxon>
        <taxon>Tracheophyta</taxon>
        <taxon>Spermatophyta</taxon>
        <taxon>Magnoliopsida</taxon>
        <taxon>Liliopsida</taxon>
        <taxon>Poales</taxon>
        <taxon>Poaceae</taxon>
        <taxon>BOP clade</taxon>
        <taxon>Pooideae</taxon>
        <taxon>Poodae</taxon>
        <taxon>Poeae</taxon>
        <taxon>Poeae Chloroplast Group 2 (Poeae type)</taxon>
        <taxon>Loliodinae</taxon>
        <taxon>Loliinae</taxon>
        <taxon>Lolium</taxon>
    </lineage>
</organism>
<accession>A0AAD8QZ64</accession>
<keyword evidence="5" id="KW-1185">Reference proteome</keyword>
<dbReference type="Proteomes" id="UP001231189">
    <property type="component" value="Unassembled WGS sequence"/>
</dbReference>
<dbReference type="PANTHER" id="PTHR33170:SF40">
    <property type="entry name" value="OS04G0557100 PROTEIN"/>
    <property type="match status" value="1"/>
</dbReference>
<dbReference type="GO" id="GO:0008270">
    <property type="term" value="F:zinc ion binding"/>
    <property type="evidence" value="ECO:0007669"/>
    <property type="project" value="UniProtKB-KW"/>
</dbReference>
<gene>
    <name evidence="4" type="ORF">QYE76_035508</name>
</gene>
<evidence type="ECO:0000313" key="4">
    <source>
        <dbReference type="EMBL" id="KAK1611835.1"/>
    </source>
</evidence>
<name>A0AAD8QZ64_LOLMU</name>
<dbReference type="Gene3D" id="4.10.60.10">
    <property type="entry name" value="Zinc finger, CCHC-type"/>
    <property type="match status" value="1"/>
</dbReference>
<evidence type="ECO:0000313" key="5">
    <source>
        <dbReference type="Proteomes" id="UP001231189"/>
    </source>
</evidence>
<evidence type="ECO:0000256" key="1">
    <source>
        <dbReference type="PROSITE-ProRule" id="PRU00047"/>
    </source>
</evidence>
<protein>
    <recommendedName>
        <fullName evidence="3">CCHC-type domain-containing protein</fullName>
    </recommendedName>
</protein>
<evidence type="ECO:0000256" key="2">
    <source>
        <dbReference type="SAM" id="MobiDB-lite"/>
    </source>
</evidence>
<dbReference type="GO" id="GO:0003676">
    <property type="term" value="F:nucleic acid binding"/>
    <property type="evidence" value="ECO:0007669"/>
    <property type="project" value="InterPro"/>
</dbReference>
<feature type="region of interest" description="Disordered" evidence="2">
    <location>
        <begin position="24"/>
        <end position="164"/>
    </location>
</feature>
<reference evidence="4" key="1">
    <citation type="submission" date="2023-07" db="EMBL/GenBank/DDBJ databases">
        <title>A chromosome-level genome assembly of Lolium multiflorum.</title>
        <authorList>
            <person name="Chen Y."/>
            <person name="Copetti D."/>
            <person name="Kolliker R."/>
            <person name="Studer B."/>
        </authorList>
    </citation>
    <scope>NUCLEOTIDE SEQUENCE</scope>
    <source>
        <strain evidence="4">02402/16</strain>
        <tissue evidence="4">Leaf</tissue>
    </source>
</reference>
<evidence type="ECO:0000259" key="3">
    <source>
        <dbReference type="PROSITE" id="PS50158"/>
    </source>
</evidence>
<dbReference type="SUPFAM" id="SSF57756">
    <property type="entry name" value="Retrovirus zinc finger-like domains"/>
    <property type="match status" value="1"/>
</dbReference>
<feature type="compositionally biased region" description="Polar residues" evidence="2">
    <location>
        <begin position="576"/>
        <end position="586"/>
    </location>
</feature>
<feature type="compositionally biased region" description="Gly residues" evidence="2">
    <location>
        <begin position="77"/>
        <end position="125"/>
    </location>
</feature>
<feature type="compositionally biased region" description="Basic and acidic residues" evidence="2">
    <location>
        <begin position="32"/>
        <end position="48"/>
    </location>
</feature>
<keyword evidence="1" id="KW-0863">Zinc-finger</keyword>
<feature type="region of interest" description="Disordered" evidence="2">
    <location>
        <begin position="558"/>
        <end position="586"/>
    </location>
</feature>
<keyword evidence="1" id="KW-0479">Metal-binding</keyword>
<proteinExistence type="predicted"/>
<dbReference type="PANTHER" id="PTHR33170">
    <property type="entry name" value="DUF4283 DOMAIN-CONTAINING PROTEIN-RELATED"/>
    <property type="match status" value="1"/>
</dbReference>
<dbReference type="EMBL" id="JAUUTY010000007">
    <property type="protein sequence ID" value="KAK1611835.1"/>
    <property type="molecule type" value="Genomic_DNA"/>
</dbReference>
<dbReference type="SMART" id="SM00343">
    <property type="entry name" value="ZnF_C2HC"/>
    <property type="match status" value="2"/>
</dbReference>
<dbReference type="InterPro" id="IPR036875">
    <property type="entry name" value="Znf_CCHC_sf"/>
</dbReference>
<dbReference type="InterPro" id="IPR001878">
    <property type="entry name" value="Znf_CCHC"/>
</dbReference>
<feature type="domain" description="CCHC-type" evidence="3">
    <location>
        <begin position="320"/>
        <end position="333"/>
    </location>
</feature>
<sequence length="949" mass="102879">MEFCRTPSEESCTLLPSALSAIARKEQKRQRQREAARILRSGFPDRKPPTPVVTPLASSSLLSMANRGGYPNRGRGQHGGRGGSGWQDGFAGDGGGRGGRGGNYHEGGPSGTAGDGSGSGHGGDQGTNVFADGVFRAGQGRQYSGGGRNYQGYNNHGDGRRNIGYNGNNVRRSAPMNNNNGWVGNGQGRYAAQTAGLTELQQKMVAEAAEAFARQLAGRPDPSPPVVQQPVAQQPATQQLYKDTMIPSGTAVVRQPGLARAAPVYVPVQNNAIGQGQQQPGAKRAEEVLLAVAGCVNGTDLEGLTEEEFVAATKKRGPSCFRCRKVGHFLNDCVAVLCECCQKPDHASKDCPLLRAPRPRLAMYGLGHPDLAFWELPLSASVRPRVENTRLGRVEVSGGELSVDQLITHLQWIVPDPLYQWEVEQMEDNVFRVNFPSKVELVRVQHFGRFHVTDSNIVLLLDFWKKEVKPAWVPEDVWVRVSGLPPVALDDYLALWALGDVFGKTLDIDIAFTRQNNVLRMLITCLDTALIPDSWDLKIKHEFFRLRFEVEGVQPSNNLDVTMSEAPGDGGEKNGDTGTSNSQPDINTKSVCTLGCKGDNVDAGDIKSKTVLESKNTPSSVVEGVDKSGLHTPITSQQYTQAGMLNKAYAPVSPRVGEVLAQRTSITPGVHGARAPEHAQLGQQGVAASSAKHAIVSPCSTVATERAIAAVPRDTVHVGDGLAATQHAVHGFDTNMHMYGASPGKDTSIKQDKVKISPYVGLSLNKCDGSFTQTKYDVQGNADTPSAPVILMKETPRTYTKEQIVAFGGIQEEARRDVRSSGRLRSQPNADMTQMERAMLIAKSRADMPVIGDMIKPASLNTPPKIKNNYMWFPYFRDCIKAIDGTHVTAKVSRSMSAAFRGRKHYTSQNVLATVDFDMRFTYVLVGWEDSAHDRCEHPGRQLVKPDGL</sequence>
<dbReference type="PROSITE" id="PS50158">
    <property type="entry name" value="ZF_CCHC"/>
    <property type="match status" value="1"/>
</dbReference>